<protein>
    <submittedName>
        <fullName evidence="6 7">Bridging integrator 2 isoform X1</fullName>
    </submittedName>
</protein>
<dbReference type="InterPro" id="IPR027267">
    <property type="entry name" value="AH/BAR_dom_sf"/>
</dbReference>
<dbReference type="GeneID" id="106572521"/>
<sequence>MAEGNGPKGGTGVFAKRFQRQLSRGKEKVLQKFGKTVETKDEIFEQCLLNLNDQQIVGNRLYKDLKIYLSSVKGMREASKHLSQSLYGVYEPDWDGKEDLGTIVEGEDDLWNDYEANLIDKALCTMESYISQFPDVRVRMETHTHTLPKYLISHVRYSFTPTPQERVAKRGRKLVDYDSSRHHLEAMQNAKKKDDVKIAKAAEEVNRTQIVFEDINRELRDELPILYDSRIGCYVSVFTAISNLRDTFFKEIITFNGDLQNVMKGLKDQYPDKVFVVKGLNQTGSLKRRSFMSPRSWSASFSDFHQSYSPGKSSTLTRDRSSFRSLSSPRYDESLTSTPAVSPRSPRTKEPSSEAQDLDADSTRSEGPTAEKKPESESRDNTTTKGASGSGQKSEEKLTEEEKDVKEGEPPSDQYSTTSDKKGEEESSSALTASTSDVTNSHNSENVELQSSAIDTPQLTIESPVAPEDSGAHGVQNGAASDGSDANIETTVLVQKAAKLHIQEQEGAKNTVV</sequence>
<keyword evidence="2" id="KW-0963">Cytoplasm</keyword>
<evidence type="ECO:0000256" key="2">
    <source>
        <dbReference type="ARBA" id="ARBA00022490"/>
    </source>
</evidence>
<dbReference type="Proteomes" id="UP001652741">
    <property type="component" value="Chromosome ssa15"/>
</dbReference>
<dbReference type="PROSITE" id="PS51021">
    <property type="entry name" value="BAR"/>
    <property type="match status" value="1"/>
</dbReference>
<dbReference type="InterPro" id="IPR003005">
    <property type="entry name" value="Amphiphysin"/>
</dbReference>
<evidence type="ECO:0000313" key="7">
    <source>
        <dbReference type="RefSeq" id="XP_014002230.2"/>
    </source>
</evidence>
<dbReference type="SUPFAM" id="SSF103657">
    <property type="entry name" value="BAR/IMD domain-like"/>
    <property type="match status" value="2"/>
</dbReference>
<dbReference type="SMART" id="SM00721">
    <property type="entry name" value="BAR"/>
    <property type="match status" value="1"/>
</dbReference>
<feature type="domain" description="BAR" evidence="4">
    <location>
        <begin position="29"/>
        <end position="272"/>
    </location>
</feature>
<proteinExistence type="predicted"/>
<dbReference type="RefSeq" id="XP_014002230.2">
    <property type="nucleotide sequence ID" value="XM_014146755.2"/>
</dbReference>
<evidence type="ECO:0000259" key="4">
    <source>
        <dbReference type="PROSITE" id="PS51021"/>
    </source>
</evidence>
<dbReference type="InterPro" id="IPR046984">
    <property type="entry name" value="BAR_Bin2"/>
</dbReference>
<dbReference type="Pfam" id="PF03114">
    <property type="entry name" value="BAR"/>
    <property type="match status" value="2"/>
</dbReference>
<name>A0A1S3MGM1_SALSA</name>
<dbReference type="InterPro" id="IPR004148">
    <property type="entry name" value="BAR_dom"/>
</dbReference>
<feature type="region of interest" description="Disordered" evidence="3">
    <location>
        <begin position="303"/>
        <end position="487"/>
    </location>
</feature>
<dbReference type="RefSeq" id="XP_014002229.2">
    <property type="nucleotide sequence ID" value="XM_014146754.2"/>
</dbReference>
<dbReference type="CDD" id="cd07612">
    <property type="entry name" value="BAR_Bin2"/>
    <property type="match status" value="1"/>
</dbReference>
<evidence type="ECO:0000256" key="1">
    <source>
        <dbReference type="ARBA" id="ARBA00004496"/>
    </source>
</evidence>
<gene>
    <name evidence="6 7" type="primary">LOC106572521</name>
</gene>
<dbReference type="PANTHER" id="PTHR46514:SF1">
    <property type="entry name" value="BRIDGING INTEGRATOR 2"/>
    <property type="match status" value="1"/>
</dbReference>
<comment type="subcellular location">
    <subcellularLocation>
        <location evidence="1">Cytoplasm</location>
    </subcellularLocation>
</comment>
<dbReference type="Bgee" id="ENSSSAG00000059512">
    <property type="expression patterns" value="Expressed in mesonephros and 13 other cell types or tissues"/>
</dbReference>
<accession>A0A1S3MGM1</accession>
<feature type="compositionally biased region" description="Polar residues" evidence="3">
    <location>
        <begin position="437"/>
        <end position="461"/>
    </location>
</feature>
<keyword evidence="5" id="KW-1185">Reference proteome</keyword>
<feature type="compositionally biased region" description="Polar residues" evidence="3">
    <location>
        <begin position="383"/>
        <end position="392"/>
    </location>
</feature>
<reference evidence="6 7" key="1">
    <citation type="submission" date="2025-05" db="UniProtKB">
        <authorList>
            <consortium name="RefSeq"/>
        </authorList>
    </citation>
    <scope>IDENTIFICATION</scope>
</reference>
<feature type="compositionally biased region" description="Basic and acidic residues" evidence="3">
    <location>
        <begin position="361"/>
        <end position="382"/>
    </location>
</feature>
<dbReference type="STRING" id="8030.ENSSSAP00000066370"/>
<evidence type="ECO:0000313" key="5">
    <source>
        <dbReference type="Proteomes" id="UP001652741"/>
    </source>
</evidence>
<dbReference type="PANTHER" id="PTHR46514">
    <property type="entry name" value="AMPHIPHYSIN"/>
    <property type="match status" value="1"/>
</dbReference>
<evidence type="ECO:0000256" key="3">
    <source>
        <dbReference type="SAM" id="MobiDB-lite"/>
    </source>
</evidence>
<dbReference type="PRINTS" id="PR01251">
    <property type="entry name" value="AMPHIPHYSIN"/>
</dbReference>
<feature type="compositionally biased region" description="Polar residues" evidence="3">
    <location>
        <begin position="323"/>
        <end position="340"/>
    </location>
</feature>
<evidence type="ECO:0000313" key="6">
    <source>
        <dbReference type="RefSeq" id="XP_014002229.2"/>
    </source>
</evidence>
<dbReference type="PaxDb" id="8030-ENSSSAP00000066370"/>
<organism evidence="5 7">
    <name type="scientific">Salmo salar</name>
    <name type="common">Atlantic salmon</name>
    <dbReference type="NCBI Taxonomy" id="8030"/>
    <lineage>
        <taxon>Eukaryota</taxon>
        <taxon>Metazoa</taxon>
        <taxon>Chordata</taxon>
        <taxon>Craniata</taxon>
        <taxon>Vertebrata</taxon>
        <taxon>Euteleostomi</taxon>
        <taxon>Actinopterygii</taxon>
        <taxon>Neopterygii</taxon>
        <taxon>Teleostei</taxon>
        <taxon>Protacanthopterygii</taxon>
        <taxon>Salmoniformes</taxon>
        <taxon>Salmonidae</taxon>
        <taxon>Salmoninae</taxon>
        <taxon>Salmo</taxon>
    </lineage>
</organism>
<feature type="compositionally biased region" description="Polar residues" evidence="3">
    <location>
        <begin position="303"/>
        <end position="316"/>
    </location>
</feature>
<dbReference type="Gene3D" id="1.20.1270.60">
    <property type="entry name" value="Arfaptin homology (AH) domain/BAR domain"/>
    <property type="match status" value="1"/>
</dbReference>